<dbReference type="SUPFAM" id="SSF53335">
    <property type="entry name" value="S-adenosyl-L-methionine-dependent methyltransferases"/>
    <property type="match status" value="1"/>
</dbReference>
<evidence type="ECO:0000256" key="7">
    <source>
        <dbReference type="ARBA" id="ARBA00041129"/>
    </source>
</evidence>
<evidence type="ECO:0000256" key="12">
    <source>
        <dbReference type="PIRSR" id="PIRSR005461-1"/>
    </source>
</evidence>
<evidence type="ECO:0000256" key="1">
    <source>
        <dbReference type="ARBA" id="ARBA00022552"/>
    </source>
</evidence>
<dbReference type="Gene3D" id="3.40.50.150">
    <property type="entry name" value="Vaccinia Virus protein VP39"/>
    <property type="match status" value="1"/>
</dbReference>
<dbReference type="Pfam" id="PF01728">
    <property type="entry name" value="FtsJ"/>
    <property type="match status" value="1"/>
</dbReference>
<comment type="subcellular location">
    <subcellularLocation>
        <location evidence="11">Cytoplasm</location>
    </subcellularLocation>
</comment>
<dbReference type="RefSeq" id="WP_144326044.1">
    <property type="nucleotide sequence ID" value="NZ_VJNA01000015.1"/>
</dbReference>
<dbReference type="EMBL" id="VJNA01000015">
    <property type="protein sequence ID" value="TSE24722.1"/>
    <property type="molecule type" value="Genomic_DNA"/>
</dbReference>
<dbReference type="PIRSF" id="PIRSF005461">
    <property type="entry name" value="23S_rRNA_mtase"/>
    <property type="match status" value="1"/>
</dbReference>
<dbReference type="EC" id="2.1.1.166" evidence="6 11"/>
<comment type="function">
    <text evidence="5 11">Specifically methylates the uridine in position 2552 of 23S rRNA at the 2'-O position of the ribose in the fully assembled 50S ribosomal subunit.</text>
</comment>
<evidence type="ECO:0000256" key="5">
    <source>
        <dbReference type="ARBA" id="ARBA00037569"/>
    </source>
</evidence>
<evidence type="ECO:0000256" key="6">
    <source>
        <dbReference type="ARBA" id="ARBA00038861"/>
    </source>
</evidence>
<dbReference type="InterPro" id="IPR050082">
    <property type="entry name" value="RNA_methyltr_RlmE"/>
</dbReference>
<evidence type="ECO:0000313" key="15">
    <source>
        <dbReference type="Proteomes" id="UP000318554"/>
    </source>
</evidence>
<feature type="binding site" evidence="11">
    <location>
        <position position="94"/>
    </location>
    <ligand>
        <name>S-adenosyl-L-methionine</name>
        <dbReference type="ChEBI" id="CHEBI:59789"/>
    </ligand>
</feature>
<feature type="domain" description="Ribosomal RNA methyltransferase FtsJ" evidence="13">
    <location>
        <begin position="32"/>
        <end position="225"/>
    </location>
</feature>
<keyword evidence="4 11" id="KW-0949">S-adenosyl-L-methionine</keyword>
<evidence type="ECO:0000256" key="2">
    <source>
        <dbReference type="ARBA" id="ARBA00022603"/>
    </source>
</evidence>
<dbReference type="InterPro" id="IPR029063">
    <property type="entry name" value="SAM-dependent_MTases_sf"/>
</dbReference>
<gene>
    <name evidence="11 14" type="primary">rlmE</name>
    <name evidence="11" type="synonym">ftsJ</name>
    <name evidence="11" type="synonym">rrmJ</name>
    <name evidence="14" type="ORF">Taqua_01430</name>
</gene>
<dbReference type="PANTHER" id="PTHR10920:SF18">
    <property type="entry name" value="RRNA METHYLTRANSFERASE 2, MITOCHONDRIAL"/>
    <property type="match status" value="1"/>
</dbReference>
<comment type="catalytic activity">
    <reaction evidence="10 11">
        <text>uridine(2552) in 23S rRNA + S-adenosyl-L-methionine = 2'-O-methyluridine(2552) in 23S rRNA + S-adenosyl-L-homocysteine + H(+)</text>
        <dbReference type="Rhea" id="RHEA:42720"/>
        <dbReference type="Rhea" id="RHEA-COMP:10202"/>
        <dbReference type="Rhea" id="RHEA-COMP:10203"/>
        <dbReference type="ChEBI" id="CHEBI:15378"/>
        <dbReference type="ChEBI" id="CHEBI:57856"/>
        <dbReference type="ChEBI" id="CHEBI:59789"/>
        <dbReference type="ChEBI" id="CHEBI:65315"/>
        <dbReference type="ChEBI" id="CHEBI:74478"/>
        <dbReference type="EC" id="2.1.1.166"/>
    </reaction>
</comment>
<evidence type="ECO:0000256" key="3">
    <source>
        <dbReference type="ARBA" id="ARBA00022679"/>
    </source>
</evidence>
<evidence type="ECO:0000313" key="14">
    <source>
        <dbReference type="EMBL" id="TSE24722.1"/>
    </source>
</evidence>
<dbReference type="GO" id="GO:0008650">
    <property type="term" value="F:rRNA (uridine-2'-O-)-methyltransferase activity"/>
    <property type="evidence" value="ECO:0007669"/>
    <property type="project" value="UniProtKB-UniRule"/>
</dbReference>
<evidence type="ECO:0000256" key="8">
    <source>
        <dbReference type="ARBA" id="ARBA00041995"/>
    </source>
</evidence>
<reference evidence="14 15" key="1">
    <citation type="submission" date="2019-07" db="EMBL/GenBank/DDBJ databases">
        <title>Tepidimonas aquatica CLN-1 draft genome.</title>
        <authorList>
            <person name="Da Costa M.S."/>
            <person name="Froufe H.J.C."/>
            <person name="Egas C."/>
            <person name="Albuquerque L."/>
        </authorList>
    </citation>
    <scope>NUCLEOTIDE SEQUENCE [LARGE SCALE GENOMIC DNA]</scope>
    <source>
        <strain evidence="14 15">CLN-1</strain>
    </source>
</reference>
<accession>A0A554WMC6</accession>
<keyword evidence="15" id="KW-1185">Reference proteome</keyword>
<dbReference type="PANTHER" id="PTHR10920">
    <property type="entry name" value="RIBOSOMAL RNA METHYLTRANSFERASE"/>
    <property type="match status" value="1"/>
</dbReference>
<keyword evidence="11" id="KW-0963">Cytoplasm</keyword>
<feature type="binding site" evidence="11">
    <location>
        <position position="110"/>
    </location>
    <ligand>
        <name>S-adenosyl-L-methionine</name>
        <dbReference type="ChEBI" id="CHEBI:59789"/>
    </ligand>
</feature>
<dbReference type="InterPro" id="IPR015507">
    <property type="entry name" value="rRNA-MeTfrase_E"/>
</dbReference>
<dbReference type="OrthoDB" id="9790080at2"/>
<organism evidence="14 15">
    <name type="scientific">Tepidimonas aquatica</name>
    <dbReference type="NCBI Taxonomy" id="247482"/>
    <lineage>
        <taxon>Bacteria</taxon>
        <taxon>Pseudomonadati</taxon>
        <taxon>Pseudomonadota</taxon>
        <taxon>Betaproteobacteria</taxon>
        <taxon>Burkholderiales</taxon>
        <taxon>Tepidimonas</taxon>
    </lineage>
</organism>
<dbReference type="HAMAP" id="MF_01547">
    <property type="entry name" value="RNA_methyltr_E"/>
    <property type="match status" value="1"/>
</dbReference>
<protein>
    <recommendedName>
        <fullName evidence="7 11">Ribosomal RNA large subunit methyltransferase E</fullName>
        <ecNumber evidence="6 11">2.1.1.166</ecNumber>
    </recommendedName>
    <alternativeName>
        <fullName evidence="9 11">23S rRNA Um2552 methyltransferase</fullName>
    </alternativeName>
    <alternativeName>
        <fullName evidence="8 11">rRNA (uridine-2'-O-)-methyltransferase</fullName>
    </alternativeName>
</protein>
<comment type="similarity">
    <text evidence="11">Belongs to the class I-like SAM-binding methyltransferase superfamily. RNA methyltransferase RlmE family.</text>
</comment>
<evidence type="ECO:0000256" key="9">
    <source>
        <dbReference type="ARBA" id="ARBA00042745"/>
    </source>
</evidence>
<feature type="active site" description="Proton acceptor" evidence="11 12">
    <location>
        <position position="183"/>
    </location>
</feature>
<sequence>MKVRTQSKKVDKAWFNQHVTDPWVRRAQQDGYRARAAYKLQELDATYHLVRPGQCIVDLGCAPGAWCQYLRRRLGTVTDTTGHVRLRGVVVGVDLLPVEPIDGVHILQGDFRDEATLQALQATLQHALGGKVPQRAVDLVVSDMAPNLSGIEEVDAAHIEHLIELAVDFAVQHLKPEGALVVKVFHGGAYDGAVRRLRQHFRTVKAHKPKASRPQSAETFLVARGLIEPGVASTLST</sequence>
<evidence type="ECO:0000256" key="10">
    <source>
        <dbReference type="ARBA" id="ARBA00048970"/>
    </source>
</evidence>
<keyword evidence="1 11" id="KW-0698">rRNA processing</keyword>
<keyword evidence="2 11" id="KW-0489">Methyltransferase</keyword>
<name>A0A554WMC6_9BURK</name>
<comment type="caution">
    <text evidence="14">The sequence shown here is derived from an EMBL/GenBank/DDBJ whole genome shotgun (WGS) entry which is preliminary data.</text>
</comment>
<feature type="binding site" evidence="11">
    <location>
        <position position="66"/>
    </location>
    <ligand>
        <name>S-adenosyl-L-methionine</name>
        <dbReference type="ChEBI" id="CHEBI:59789"/>
    </ligand>
</feature>
<evidence type="ECO:0000256" key="11">
    <source>
        <dbReference type="HAMAP-Rule" id="MF_01547"/>
    </source>
</evidence>
<feature type="binding site" evidence="11">
    <location>
        <position position="64"/>
    </location>
    <ligand>
        <name>S-adenosyl-L-methionine</name>
        <dbReference type="ChEBI" id="CHEBI:59789"/>
    </ligand>
</feature>
<dbReference type="AlphaFoldDB" id="A0A554WMC6"/>
<dbReference type="Proteomes" id="UP000318554">
    <property type="component" value="Unassembled WGS sequence"/>
</dbReference>
<evidence type="ECO:0000259" key="13">
    <source>
        <dbReference type="Pfam" id="PF01728"/>
    </source>
</evidence>
<proteinExistence type="inferred from homology"/>
<feature type="binding site" evidence="11">
    <location>
        <position position="143"/>
    </location>
    <ligand>
        <name>S-adenosyl-L-methionine</name>
        <dbReference type="ChEBI" id="CHEBI:59789"/>
    </ligand>
</feature>
<dbReference type="InterPro" id="IPR002877">
    <property type="entry name" value="RNA_MeTrfase_FtsJ_dom"/>
</dbReference>
<keyword evidence="3 11" id="KW-0808">Transferase</keyword>
<evidence type="ECO:0000256" key="4">
    <source>
        <dbReference type="ARBA" id="ARBA00022691"/>
    </source>
</evidence>
<dbReference type="GO" id="GO:0005737">
    <property type="term" value="C:cytoplasm"/>
    <property type="evidence" value="ECO:0007669"/>
    <property type="project" value="UniProtKB-SubCell"/>
</dbReference>